<feature type="domain" description="Galactose mutarotase-like fold" evidence="3">
    <location>
        <begin position="33"/>
        <end position="262"/>
    </location>
</feature>
<name>A0ABT3GLP1_9BACT</name>
<dbReference type="Gene3D" id="3.20.20.80">
    <property type="entry name" value="Glycosidases"/>
    <property type="match status" value="1"/>
</dbReference>
<dbReference type="Pfam" id="PF12905">
    <property type="entry name" value="Glyco_hydro_101"/>
    <property type="match status" value="1"/>
</dbReference>
<keyword evidence="6" id="KW-1185">Reference proteome</keyword>
<feature type="domain" description="Endo-alpha-N-acetylgalactosaminidase" evidence="4">
    <location>
        <begin position="685"/>
        <end position="813"/>
    </location>
</feature>
<evidence type="ECO:0000259" key="3">
    <source>
        <dbReference type="Pfam" id="PF18080"/>
    </source>
</evidence>
<dbReference type="SUPFAM" id="SSF49785">
    <property type="entry name" value="Galactose-binding domain-like"/>
    <property type="match status" value="1"/>
</dbReference>
<dbReference type="Pfam" id="PF21466">
    <property type="entry name" value="GH101_dom-5"/>
    <property type="match status" value="1"/>
</dbReference>
<dbReference type="InterPro" id="IPR049314">
    <property type="entry name" value="GH101_dom-5"/>
</dbReference>
<comment type="caution">
    <text evidence="5">The sequence shown here is derived from an EMBL/GenBank/DDBJ whole genome shotgun (WGS) entry which is preliminary data.</text>
</comment>
<evidence type="ECO:0000259" key="2">
    <source>
        <dbReference type="Pfam" id="PF17451"/>
    </source>
</evidence>
<dbReference type="Pfam" id="PF17451">
    <property type="entry name" value="Glyco_hyd_101C"/>
    <property type="match status" value="1"/>
</dbReference>
<evidence type="ECO:0000259" key="1">
    <source>
        <dbReference type="Pfam" id="PF12905"/>
    </source>
</evidence>
<organism evidence="5 6">
    <name type="scientific">Luteolibacter arcticus</name>
    <dbReference type="NCBI Taxonomy" id="1581411"/>
    <lineage>
        <taxon>Bacteria</taxon>
        <taxon>Pseudomonadati</taxon>
        <taxon>Verrucomicrobiota</taxon>
        <taxon>Verrucomicrobiia</taxon>
        <taxon>Verrucomicrobiales</taxon>
        <taxon>Verrucomicrobiaceae</taxon>
        <taxon>Luteolibacter</taxon>
    </lineage>
</organism>
<feature type="domain" description="Glycosyl hydrolase 101 beta-sandwich" evidence="2">
    <location>
        <begin position="537"/>
        <end position="640"/>
    </location>
</feature>
<proteinExistence type="predicted"/>
<dbReference type="InterPro" id="IPR035364">
    <property type="entry name" value="Beta_sandwich_GH101"/>
</dbReference>
<evidence type="ECO:0000313" key="5">
    <source>
        <dbReference type="EMBL" id="MCW1924449.1"/>
    </source>
</evidence>
<protein>
    <submittedName>
        <fullName evidence="5">Endo-alpha-N-acetylgalactosaminidase family protein</fullName>
    </submittedName>
</protein>
<dbReference type="Gene3D" id="2.70.98.10">
    <property type="match status" value="1"/>
</dbReference>
<dbReference type="RefSeq" id="WP_264488556.1">
    <property type="nucleotide sequence ID" value="NZ_JAPDDT010000008.1"/>
</dbReference>
<reference evidence="5 6" key="1">
    <citation type="submission" date="2022-10" db="EMBL/GenBank/DDBJ databases">
        <title>Luteolibacter arcticus strain CCTCC AB 2014275, whole genome shotgun sequencing project.</title>
        <authorList>
            <person name="Zhao G."/>
            <person name="Shen L."/>
        </authorList>
    </citation>
    <scope>NUCLEOTIDE SEQUENCE [LARGE SCALE GENOMIC DNA]</scope>
    <source>
        <strain evidence="5 6">CCTCC AB 2014275</strain>
    </source>
</reference>
<evidence type="ECO:0000259" key="4">
    <source>
        <dbReference type="Pfam" id="PF21466"/>
    </source>
</evidence>
<dbReference type="InterPro" id="IPR014718">
    <property type="entry name" value="GH-type_carb-bd"/>
</dbReference>
<dbReference type="Gene3D" id="2.60.120.260">
    <property type="entry name" value="Galactose-binding domain-like"/>
    <property type="match status" value="2"/>
</dbReference>
<dbReference type="InterPro" id="IPR040633">
    <property type="entry name" value="Gal_mutarotas_3"/>
</dbReference>
<feature type="domain" description="Endo-alpha-N-acetylgalactosaminidase" evidence="1">
    <location>
        <begin position="263"/>
        <end position="530"/>
    </location>
</feature>
<dbReference type="Pfam" id="PF18080">
    <property type="entry name" value="Gal_mutarotas_3"/>
    <property type="match status" value="1"/>
</dbReference>
<evidence type="ECO:0000313" key="6">
    <source>
        <dbReference type="Proteomes" id="UP001320876"/>
    </source>
</evidence>
<sequence length="1189" mass="130095">MSFASLPSPAILIVVVAIARSHAAIPPKDPVRLESETLSVLVDPEFPRTVKYLHKPSGETVDGQATPVSAIELNGKPADCKVSFRKQAAGSADYHLNFTESRVSLMLHVEVGANTVTWTVSNPKETGTVKIHTLAFPGNAMLTVDTRQADAALAFTHCTNTHDNYKTTFREYVGPLKDAVPGTDSGNYLFLSGGKLASAITSTNDEDVARTTRLISEKDGIKSCAARTPVWQLRSFDDEPPALPVVSVIVTSDINSDGKADWQDAALVYRRTMPMPFGHERVKSTVGENIAMNFASGAQQPFLKILDEIKKCSLATDNIGQQVTIKGFSSEGHDSANTDYSGHYNERAGGLKDFNTLLDNAAHYNARVGIHINASEAYPEALRYRPEILQRNEKGELKEGWVWLDHGHMIDKVKDTRSGQLFASLEQMKKDLPNLGYVYLDTYWENGWPAAQIARKFAALKLPFATEGDSALDPWSIWAHWRGNFDSQVMRFLWFSDRDISANDPILRGGRADSDTFMGWQGQHSFNNFITGTFSRHLPAKYLQHFELQAWTPGKEARFSDGVKVTAEGEAITVTRNNRVVMTWTGAGANSRLFVPWDPEGEGKIYVWDEVGTAQTWELPPTWKDRQEVFLYQLTDLGRTEETRLPVTDGRVTLTAIKNTPYVIYPAQAPAQALPAFGEGSFVRNPGFDSGKLDEWNPSPTAAANVAKDGVGNRYLTLTGEAASEVSQTLIDLQPGRSYAASAWVQVKGKRTASIEVECGGKKATNFVDRTNVVHSAPNDARSGTYYQRVQVVFDVPAGHSSARLQLKAAMGQPGTTVEFDDVRVALSARSPEAAKHFFWEDFEQVTFGGYGPFTCCPGERTHLSETNKPHTSDTISGKFSLKSRDGGRVGRTLPSTIRFKPNTLYRLKCLTMGAGHLTAESKGKTVLNLQFPNLPANGIGKIEGTFPTGNDPGSFLSLFRDGGTDFIAIDDLAIDEIGPAPAIAKAAPILYNDKLPGRRILMEEGFSKPLSKDWNVITSKHPGTSIVSADGALVISAADNVCTVAERVLPAGTTAVECRLSIEGDQGQTWGPGLFLVWPGGQQLRINVRIPDARFNVESTVAGEVKGPKWQPADSVALRLRIDPGQVIAEARNDAGPWQTVATFPRDKFPGEPNKVRLGKMHVFEADDHGEPGNDGGCSFRKFRIYGK</sequence>
<dbReference type="InterPro" id="IPR008979">
    <property type="entry name" value="Galactose-bd-like_sf"/>
</dbReference>
<accession>A0ABT3GLP1</accession>
<dbReference type="EMBL" id="JAPDDT010000008">
    <property type="protein sequence ID" value="MCW1924449.1"/>
    <property type="molecule type" value="Genomic_DNA"/>
</dbReference>
<dbReference type="Gene3D" id="2.60.40.1180">
    <property type="entry name" value="Golgi alpha-mannosidase II"/>
    <property type="match status" value="1"/>
</dbReference>
<dbReference type="Proteomes" id="UP001320876">
    <property type="component" value="Unassembled WGS sequence"/>
</dbReference>
<dbReference type="InterPro" id="IPR025706">
    <property type="entry name" value="Endoa_GalNAc"/>
</dbReference>
<dbReference type="InterPro" id="IPR013780">
    <property type="entry name" value="Glyco_hydro_b"/>
</dbReference>
<gene>
    <name evidence="5" type="ORF">OKA05_17920</name>
</gene>